<sequence length="170" mass="19127">MRIIQSEPLMEKILKITNPNTHQRKRTIVDTNGMFDSKNGVKRNIKNNNEHPIPATEIHFLIRVLESLYAAKEVTRYAKLAPTDDISTNQNKAFLPKKGTIIEIKDTKIITSLKPHLLVKWLGTIAAVKRVEVIKKPFKPDSTAPNIAKPTMIRATGPMRLYTASPVAHA</sequence>
<evidence type="ECO:0000313" key="2">
    <source>
        <dbReference type="Proteomes" id="UP000318717"/>
    </source>
</evidence>
<evidence type="ECO:0000313" key="1">
    <source>
        <dbReference type="EMBL" id="GEA52359.1"/>
    </source>
</evidence>
<dbReference type="Proteomes" id="UP000318717">
    <property type="component" value="Unassembled WGS sequence"/>
</dbReference>
<keyword evidence="2" id="KW-1185">Reference proteome</keyword>
<accession>A0A4Y3HYU4</accession>
<comment type="caution">
    <text evidence="1">The sequence shown here is derived from an EMBL/GenBank/DDBJ whole genome shotgun (WGS) entry which is preliminary data.</text>
</comment>
<reference evidence="1 2" key="1">
    <citation type="submission" date="2019-06" db="EMBL/GenBank/DDBJ databases">
        <title>Whole genome shotgun sequence of Vibrio inusitatus NBRC 102082.</title>
        <authorList>
            <person name="Hosoyama A."/>
            <person name="Uohara A."/>
            <person name="Ohji S."/>
            <person name="Ichikawa N."/>
        </authorList>
    </citation>
    <scope>NUCLEOTIDE SEQUENCE [LARGE SCALE GENOMIC DNA]</scope>
    <source>
        <strain evidence="1 2">NBRC 102082</strain>
    </source>
</reference>
<proteinExistence type="predicted"/>
<dbReference type="AlphaFoldDB" id="A0A4Y3HYU4"/>
<organism evidence="1 2">
    <name type="scientific">Vibrio inusitatus NBRC 102082</name>
    <dbReference type="NCBI Taxonomy" id="1219070"/>
    <lineage>
        <taxon>Bacteria</taxon>
        <taxon>Pseudomonadati</taxon>
        <taxon>Pseudomonadota</taxon>
        <taxon>Gammaproteobacteria</taxon>
        <taxon>Vibrionales</taxon>
        <taxon>Vibrionaceae</taxon>
        <taxon>Vibrio</taxon>
    </lineage>
</organism>
<gene>
    <name evidence="1" type="ORF">VIN01S_31630</name>
</gene>
<name>A0A4Y3HYU4_9VIBR</name>
<dbReference type="EMBL" id="BJLF01000018">
    <property type="protein sequence ID" value="GEA52359.1"/>
    <property type="molecule type" value="Genomic_DNA"/>
</dbReference>
<protein>
    <submittedName>
        <fullName evidence="1">Uncharacterized protein</fullName>
    </submittedName>
</protein>